<proteinExistence type="predicted"/>
<dbReference type="Pfam" id="PF11225">
    <property type="entry name" value="DUF3024"/>
    <property type="match status" value="1"/>
</dbReference>
<dbReference type="Proteomes" id="UP000182517">
    <property type="component" value="Chromosome"/>
</dbReference>
<organism evidence="1 2">
    <name type="scientific">Syntrophotalea acetylenivorans</name>
    <dbReference type="NCBI Taxonomy" id="1842532"/>
    <lineage>
        <taxon>Bacteria</taxon>
        <taxon>Pseudomonadati</taxon>
        <taxon>Thermodesulfobacteriota</taxon>
        <taxon>Desulfuromonadia</taxon>
        <taxon>Desulfuromonadales</taxon>
        <taxon>Syntrophotaleaceae</taxon>
        <taxon>Syntrophotalea</taxon>
    </lineage>
</organism>
<dbReference type="KEGG" id="pef:A7E78_09525"/>
<accession>A0A1L3GQ54</accession>
<evidence type="ECO:0000313" key="2">
    <source>
        <dbReference type="Proteomes" id="UP000182517"/>
    </source>
</evidence>
<dbReference type="STRING" id="1842532.A7E78_09525"/>
<gene>
    <name evidence="1" type="ORF">A7E78_09525</name>
</gene>
<dbReference type="RefSeq" id="WP_072284014.1">
    <property type="nucleotide sequence ID" value="NZ_CP015519.1"/>
</dbReference>
<name>A0A1L3GQ54_9BACT</name>
<dbReference type="InterPro" id="IPR021388">
    <property type="entry name" value="DUF3024"/>
</dbReference>
<dbReference type="OrthoDB" id="5387584at2"/>
<dbReference type="AlphaFoldDB" id="A0A1L3GQ54"/>
<reference evidence="1 2" key="1">
    <citation type="journal article" date="2017" name="Genome Announc.">
        <title>Complete Genome Sequences of Two Acetylene-Fermenting Pelobacter acetylenicus Strains.</title>
        <authorList>
            <person name="Sutton J.M."/>
            <person name="Baesman S.M."/>
            <person name="Fierst J.L."/>
            <person name="Poret-Peterson A.T."/>
            <person name="Oremland R.S."/>
            <person name="Dunlap D.S."/>
            <person name="Akob D.M."/>
        </authorList>
    </citation>
    <scope>NUCLEOTIDE SEQUENCE [LARGE SCALE GENOMIC DNA]</scope>
    <source>
        <strain evidence="1 2">SFB93</strain>
    </source>
</reference>
<keyword evidence="2" id="KW-1185">Reference proteome</keyword>
<evidence type="ECO:0000313" key="1">
    <source>
        <dbReference type="EMBL" id="APG28054.1"/>
    </source>
</evidence>
<protein>
    <submittedName>
        <fullName evidence="1">Uncharacterized protein</fullName>
    </submittedName>
</protein>
<dbReference type="EMBL" id="CP015519">
    <property type="protein sequence ID" value="APG28054.1"/>
    <property type="molecule type" value="Genomic_DNA"/>
</dbReference>
<sequence>MKRILKDAVRIAQSDPHLATFEISVQGNELHLSKGGESFARLLPAQKEHHWRMEYFHQADRWEHIDFSGTLEECLAFLAENTHYLFWEG</sequence>